<dbReference type="Gene3D" id="3.30.750.24">
    <property type="entry name" value="STAS domain"/>
    <property type="match status" value="1"/>
</dbReference>
<dbReference type="CDD" id="cd07043">
    <property type="entry name" value="STAS_anti-anti-sigma_factors"/>
    <property type="match status" value="1"/>
</dbReference>
<evidence type="ECO:0000313" key="4">
    <source>
        <dbReference type="EMBL" id="OLR94695.1"/>
    </source>
</evidence>
<dbReference type="Proteomes" id="UP000186040">
    <property type="component" value="Unassembled WGS sequence"/>
</dbReference>
<proteinExistence type="inferred from homology"/>
<feature type="domain" description="STAS" evidence="3">
    <location>
        <begin position="1"/>
        <end position="92"/>
    </location>
</feature>
<protein>
    <recommendedName>
        <fullName evidence="2">Anti-sigma factor antagonist</fullName>
    </recommendedName>
</protein>
<evidence type="ECO:0000256" key="1">
    <source>
        <dbReference type="ARBA" id="ARBA00009013"/>
    </source>
</evidence>
<dbReference type="GO" id="GO:0043856">
    <property type="term" value="F:anti-sigma factor antagonist activity"/>
    <property type="evidence" value="ECO:0007669"/>
    <property type="project" value="InterPro"/>
</dbReference>
<dbReference type="STRING" id="1193682.BJP25_10270"/>
<organism evidence="4 5">
    <name type="scientific">Actinokineospora bangkokensis</name>
    <dbReference type="NCBI Taxonomy" id="1193682"/>
    <lineage>
        <taxon>Bacteria</taxon>
        <taxon>Bacillati</taxon>
        <taxon>Actinomycetota</taxon>
        <taxon>Actinomycetes</taxon>
        <taxon>Pseudonocardiales</taxon>
        <taxon>Pseudonocardiaceae</taxon>
        <taxon>Actinokineospora</taxon>
    </lineage>
</organism>
<name>A0A1Q9LRN6_9PSEU</name>
<dbReference type="InterPro" id="IPR058548">
    <property type="entry name" value="MlaB-like_STAS"/>
</dbReference>
<gene>
    <name evidence="4" type="ORF">BJP25_10270</name>
</gene>
<dbReference type="InterPro" id="IPR002645">
    <property type="entry name" value="STAS_dom"/>
</dbReference>
<comment type="caution">
    <text evidence="4">The sequence shown here is derived from an EMBL/GenBank/DDBJ whole genome shotgun (WGS) entry which is preliminary data.</text>
</comment>
<dbReference type="InterPro" id="IPR003658">
    <property type="entry name" value="Anti-sigma_ant"/>
</dbReference>
<evidence type="ECO:0000256" key="2">
    <source>
        <dbReference type="RuleBase" id="RU003749"/>
    </source>
</evidence>
<dbReference type="InterPro" id="IPR036513">
    <property type="entry name" value="STAS_dom_sf"/>
</dbReference>
<dbReference type="AlphaFoldDB" id="A0A1Q9LRN6"/>
<dbReference type="NCBIfam" id="TIGR00377">
    <property type="entry name" value="ant_ant_sig"/>
    <property type="match status" value="1"/>
</dbReference>
<dbReference type="PROSITE" id="PS50801">
    <property type="entry name" value="STAS"/>
    <property type="match status" value="1"/>
</dbReference>
<dbReference type="SUPFAM" id="SSF52091">
    <property type="entry name" value="SpoIIaa-like"/>
    <property type="match status" value="1"/>
</dbReference>
<evidence type="ECO:0000313" key="5">
    <source>
        <dbReference type="Proteomes" id="UP000186040"/>
    </source>
</evidence>
<sequence>MVAVTGEVDLATAPQLEQELADALATPGATGVRVDLSGVEFMDSAGLRVLVAALKSAEDAGLTLTLAAPHERVRRIIEITGLSEVFGLAGKA</sequence>
<dbReference type="Pfam" id="PF13466">
    <property type="entry name" value="STAS_2"/>
    <property type="match status" value="1"/>
</dbReference>
<dbReference type="PANTHER" id="PTHR33495">
    <property type="entry name" value="ANTI-SIGMA FACTOR ANTAGONIST TM_1081-RELATED-RELATED"/>
    <property type="match status" value="1"/>
</dbReference>
<reference evidence="4 5" key="1">
    <citation type="submission" date="2016-10" db="EMBL/GenBank/DDBJ databases">
        <title>The Draft Genome Sequence of Actinokineospora bangkokensis 44EHWT reveals the biosynthetic pathway of antifungal compounds Thailandins with unusual extender unit butylmalonyl-CoA.</title>
        <authorList>
            <person name="Greule A."/>
            <person name="Intra B."/>
            <person name="Flemming S."/>
            <person name="Rommel M.G."/>
            <person name="Panbangred W."/>
            <person name="Bechthold A."/>
        </authorList>
    </citation>
    <scope>NUCLEOTIDE SEQUENCE [LARGE SCALE GENOMIC DNA]</scope>
    <source>
        <strain evidence="4 5">44EHW</strain>
    </source>
</reference>
<evidence type="ECO:0000259" key="3">
    <source>
        <dbReference type="PROSITE" id="PS50801"/>
    </source>
</evidence>
<accession>A0A1Q9LRN6</accession>
<keyword evidence="5" id="KW-1185">Reference proteome</keyword>
<comment type="similarity">
    <text evidence="1 2">Belongs to the anti-sigma-factor antagonist family.</text>
</comment>
<dbReference type="PANTHER" id="PTHR33495:SF2">
    <property type="entry name" value="ANTI-SIGMA FACTOR ANTAGONIST TM_1081-RELATED"/>
    <property type="match status" value="1"/>
</dbReference>
<dbReference type="EMBL" id="MKQR01000007">
    <property type="protein sequence ID" value="OLR94695.1"/>
    <property type="molecule type" value="Genomic_DNA"/>
</dbReference>